<evidence type="ECO:0000313" key="5">
    <source>
        <dbReference type="EMBL" id="GGO82903.1"/>
    </source>
</evidence>
<dbReference type="Gene3D" id="3.40.1390.30">
    <property type="entry name" value="NIF3 (NGG1p interacting factor 3)-like"/>
    <property type="match status" value="2"/>
</dbReference>
<reference evidence="5 6" key="1">
    <citation type="journal article" date="2014" name="Int. J. Syst. Evol. Microbiol.">
        <title>Complete genome sequence of Corynebacterium casei LMG S-19264T (=DSM 44701T), isolated from a smear-ripened cheese.</title>
        <authorList>
            <consortium name="US DOE Joint Genome Institute (JGI-PGF)"/>
            <person name="Walter F."/>
            <person name="Albersmeier A."/>
            <person name="Kalinowski J."/>
            <person name="Ruckert C."/>
        </authorList>
    </citation>
    <scope>NUCLEOTIDE SEQUENCE [LARGE SCALE GENOMIC DNA]</scope>
    <source>
        <strain evidence="5 6">CGMCC 1.7286</strain>
    </source>
</reference>
<dbReference type="Pfam" id="PF01784">
    <property type="entry name" value="DUF34_NIF3"/>
    <property type="match status" value="1"/>
</dbReference>
<dbReference type="GO" id="GO:0046872">
    <property type="term" value="F:metal ion binding"/>
    <property type="evidence" value="ECO:0007669"/>
    <property type="project" value="UniProtKB-KW"/>
</dbReference>
<evidence type="ECO:0000256" key="2">
    <source>
        <dbReference type="ARBA" id="ARBA00022112"/>
    </source>
</evidence>
<proteinExistence type="inferred from homology"/>
<evidence type="ECO:0000256" key="4">
    <source>
        <dbReference type="PIRSR" id="PIRSR602678-1"/>
    </source>
</evidence>
<evidence type="ECO:0000256" key="3">
    <source>
        <dbReference type="ARBA" id="ARBA00022723"/>
    </source>
</evidence>
<protein>
    <recommendedName>
        <fullName evidence="2">GTP cyclohydrolase 1 type 2 homolog</fullName>
    </recommendedName>
</protein>
<evidence type="ECO:0000313" key="6">
    <source>
        <dbReference type="Proteomes" id="UP000599578"/>
    </source>
</evidence>
<dbReference type="InterPro" id="IPR002678">
    <property type="entry name" value="DUF34/NIF3"/>
</dbReference>
<gene>
    <name evidence="5" type="ORF">GCM10011348_25340</name>
</gene>
<dbReference type="FunFam" id="3.40.1390.30:FF:000002">
    <property type="entry name" value="Nif3-like dinuclear metal center protein"/>
    <property type="match status" value="1"/>
</dbReference>
<feature type="binding site" evidence="4">
    <location>
        <position position="69"/>
    </location>
    <ligand>
        <name>a divalent metal cation</name>
        <dbReference type="ChEBI" id="CHEBI:60240"/>
        <label>1</label>
    </ligand>
</feature>
<dbReference type="InterPro" id="IPR036069">
    <property type="entry name" value="DUF34/NIF3_sf"/>
</dbReference>
<feature type="binding site" evidence="4">
    <location>
        <position position="70"/>
    </location>
    <ligand>
        <name>a divalent metal cation</name>
        <dbReference type="ChEBI" id="CHEBI:60240"/>
        <label>1</label>
    </ligand>
</feature>
<feature type="binding site" evidence="4">
    <location>
        <position position="229"/>
    </location>
    <ligand>
        <name>a divalent metal cation</name>
        <dbReference type="ChEBI" id="CHEBI:60240"/>
        <label>1</label>
    </ligand>
</feature>
<evidence type="ECO:0000256" key="1">
    <source>
        <dbReference type="ARBA" id="ARBA00006964"/>
    </source>
</evidence>
<comment type="caution">
    <text evidence="5">The sequence shown here is derived from an EMBL/GenBank/DDBJ whole genome shotgun (WGS) entry which is preliminary data.</text>
</comment>
<name>A0A918DUF3_9GAMM</name>
<dbReference type="PANTHER" id="PTHR13799:SF14">
    <property type="entry name" value="GTP CYCLOHYDROLASE 1 TYPE 2 HOMOLOG"/>
    <property type="match status" value="1"/>
</dbReference>
<keyword evidence="3 4" id="KW-0479">Metal-binding</keyword>
<sequence>MFKRMSIELNQLVQYSDELLQSGQITDYCPNGLQVEGRPRVRRILCGVTACQALLDEAVAWDADLILVHHGYFWKGEDSRIRGIKKRRLATLLQHDISLLAYHLPLDVHPELGNNVQLAKRLGLTIEGPLEPGNPRSVGLLGRLDSPESLADFSARVARILGREPQCIEGGGQPIERLAWCTGAAQGYIEQAVAQGVNAYLSGEISEPTVHSARENGIHYLAAGHHATERYGVQALAGHLAERFDLEWRFADIDNPV</sequence>
<accession>A0A918DUF3</accession>
<feature type="binding site" evidence="4">
    <location>
        <position position="225"/>
    </location>
    <ligand>
        <name>a divalent metal cation</name>
        <dbReference type="ChEBI" id="CHEBI:60240"/>
        <label>1</label>
    </ligand>
</feature>
<organism evidence="5 6">
    <name type="scientific">Marinobacterium nitratireducens</name>
    <dbReference type="NCBI Taxonomy" id="518897"/>
    <lineage>
        <taxon>Bacteria</taxon>
        <taxon>Pseudomonadati</taxon>
        <taxon>Pseudomonadota</taxon>
        <taxon>Gammaproteobacteria</taxon>
        <taxon>Oceanospirillales</taxon>
        <taxon>Oceanospirillaceae</taxon>
        <taxon>Marinobacterium</taxon>
    </lineage>
</organism>
<dbReference type="GO" id="GO:0005737">
    <property type="term" value="C:cytoplasm"/>
    <property type="evidence" value="ECO:0007669"/>
    <property type="project" value="TreeGrafter"/>
</dbReference>
<dbReference type="PANTHER" id="PTHR13799">
    <property type="entry name" value="NGG1 INTERACTING FACTOR 3"/>
    <property type="match status" value="1"/>
</dbReference>
<dbReference type="EMBL" id="BMLT01000006">
    <property type="protein sequence ID" value="GGO82903.1"/>
    <property type="molecule type" value="Genomic_DNA"/>
</dbReference>
<comment type="similarity">
    <text evidence="1">Belongs to the GTP cyclohydrolase I type 2/NIF3 family.</text>
</comment>
<dbReference type="Proteomes" id="UP000599578">
    <property type="component" value="Unassembled WGS sequence"/>
</dbReference>
<dbReference type="NCBIfam" id="TIGR00486">
    <property type="entry name" value="YbgI_SA1388"/>
    <property type="match status" value="1"/>
</dbReference>
<keyword evidence="6" id="KW-1185">Reference proteome</keyword>
<dbReference type="SUPFAM" id="SSF102705">
    <property type="entry name" value="NIF3 (NGG1p interacting factor 3)-like"/>
    <property type="match status" value="1"/>
</dbReference>
<feature type="binding site" evidence="4">
    <location>
        <position position="107"/>
    </location>
    <ligand>
        <name>a divalent metal cation</name>
        <dbReference type="ChEBI" id="CHEBI:60240"/>
        <label>1</label>
    </ligand>
</feature>
<dbReference type="AlphaFoldDB" id="A0A918DUF3"/>